<dbReference type="AlphaFoldDB" id="S2N8T3"/>
<dbReference type="EMBL" id="ANMM01000015">
    <property type="protein sequence ID" value="EPC37184.1"/>
    <property type="molecule type" value="Genomic_DNA"/>
</dbReference>
<proteinExistence type="predicted"/>
<evidence type="ECO:0000313" key="2">
    <source>
        <dbReference type="EMBL" id="EPC37184.1"/>
    </source>
</evidence>
<reference evidence="2 3" key="1">
    <citation type="journal article" date="2013" name="PLoS ONE">
        <title>Lactobacillus paracasei comparative genomics: towards species pan-genome definition and exploitation of diversity.</title>
        <authorList>
            <person name="Smokvina T."/>
            <person name="Wels M."/>
            <person name="Polka J."/>
            <person name="Chervaux C."/>
            <person name="Brisse S."/>
            <person name="Boekhorst J."/>
            <person name="van Hylckama Vlieg J.E."/>
            <person name="Siezen R.J."/>
        </authorList>
    </citation>
    <scope>NUCLEOTIDE SEQUENCE [LARGE SCALE GENOMIC DNA]</scope>
    <source>
        <strain evidence="2 3">Lpp225</strain>
    </source>
</reference>
<comment type="caution">
    <text evidence="2">The sequence shown here is derived from an EMBL/GenBank/DDBJ whole genome shotgun (WGS) entry which is preliminary data.</text>
</comment>
<dbReference type="NCBIfam" id="NF040509">
    <property type="entry name" value="Lacto_palin_RPT"/>
    <property type="match status" value="1"/>
</dbReference>
<dbReference type="AntiFam" id="ANF00266">
    <property type="entry name" value="DNA repeat translations related to WP_020751851.1"/>
</dbReference>
<evidence type="ECO:0000313" key="3">
    <source>
        <dbReference type="Proteomes" id="UP000014270"/>
    </source>
</evidence>
<organism evidence="2 3">
    <name type="scientific">Lacticaseibacillus paracasei subsp. paracasei Lpp225</name>
    <dbReference type="NCBI Taxonomy" id="1256225"/>
    <lineage>
        <taxon>Bacteria</taxon>
        <taxon>Bacillati</taxon>
        <taxon>Bacillota</taxon>
        <taxon>Bacilli</taxon>
        <taxon>Lactobacillales</taxon>
        <taxon>Lactobacillaceae</taxon>
        <taxon>Lacticaseibacillus</taxon>
    </lineage>
</organism>
<evidence type="ECO:0000256" key="1">
    <source>
        <dbReference type="SAM" id="MobiDB-lite"/>
    </source>
</evidence>
<dbReference type="Proteomes" id="UP000014270">
    <property type="component" value="Unassembled WGS sequence"/>
</dbReference>
<accession>S2N8T3</accession>
<feature type="region of interest" description="Disordered" evidence="1">
    <location>
        <begin position="1"/>
        <end position="20"/>
    </location>
</feature>
<name>S2N8T3_LACPA</name>
<sequence length="46" mass="4965">MPPKRAQPDTSKGNGQDPADVLEVAYTPVSNRVGSRAPLINYNNKP</sequence>
<gene>
    <name evidence="2" type="ORF">Lpp225_1988</name>
</gene>
<protein>
    <submittedName>
        <fullName evidence="2">Uncharacterized protein</fullName>
    </submittedName>
</protein>